<keyword evidence="12" id="KW-1185">Reference proteome</keyword>
<dbReference type="EMBL" id="JAUSTN010000002">
    <property type="protein sequence ID" value="MDQ0274331.1"/>
    <property type="molecule type" value="Genomic_DNA"/>
</dbReference>
<keyword evidence="4 9" id="KW-0808">Transferase</keyword>
<dbReference type="PROSITE" id="PS00802">
    <property type="entry name" value="TRANSKETOLASE_2"/>
    <property type="match status" value="1"/>
</dbReference>
<dbReference type="InterPro" id="IPR005478">
    <property type="entry name" value="Transketolase_bac-like"/>
</dbReference>
<dbReference type="NCBIfam" id="TIGR00232">
    <property type="entry name" value="tktlase_bact"/>
    <property type="match status" value="1"/>
</dbReference>
<dbReference type="RefSeq" id="WP_023054931.1">
    <property type="nucleotide sequence ID" value="NZ_JAUSTN010000002.1"/>
</dbReference>
<keyword evidence="6 9" id="KW-0460">Magnesium</keyword>
<dbReference type="InterPro" id="IPR005474">
    <property type="entry name" value="Transketolase_N"/>
</dbReference>
<evidence type="ECO:0000256" key="9">
    <source>
        <dbReference type="RuleBase" id="RU004996"/>
    </source>
</evidence>
<dbReference type="CDD" id="cd07033">
    <property type="entry name" value="TPP_PYR_DXS_TK_like"/>
    <property type="match status" value="1"/>
</dbReference>
<comment type="cofactor">
    <cofactor evidence="9">
        <name>Mg(2+)</name>
        <dbReference type="ChEBI" id="CHEBI:18420"/>
    </cofactor>
    <cofactor evidence="9">
        <name>Ca(2+)</name>
        <dbReference type="ChEBI" id="CHEBI:29108"/>
    </cofactor>
    <cofactor evidence="9">
        <name>Mn(2+)</name>
        <dbReference type="ChEBI" id="CHEBI:29035"/>
    </cofactor>
    <cofactor evidence="9">
        <name>Co(2+)</name>
        <dbReference type="ChEBI" id="CHEBI:48828"/>
    </cofactor>
    <text evidence="9">Binds 1 Mg(2+) ion per subunit. Can also utilize other divalent metal cations, such as Ca(2+), Mn(2+) and Co(2+).</text>
</comment>
<evidence type="ECO:0000259" key="10">
    <source>
        <dbReference type="SMART" id="SM00861"/>
    </source>
</evidence>
<feature type="domain" description="Transketolase-like pyrimidine-binding" evidence="10">
    <location>
        <begin position="348"/>
        <end position="519"/>
    </location>
</feature>
<comment type="subunit">
    <text evidence="2 9">Homodimer.</text>
</comment>
<comment type="similarity">
    <text evidence="1 9">Belongs to the transketolase family.</text>
</comment>
<keyword evidence="9" id="KW-0106">Calcium</keyword>
<reference evidence="11 12" key="1">
    <citation type="submission" date="2023-07" db="EMBL/GenBank/DDBJ databases">
        <title>Genomic Encyclopedia of Type Strains, Phase IV (KMG-IV): sequencing the most valuable type-strain genomes for metagenomic binning, comparative biology and taxonomic classification.</title>
        <authorList>
            <person name="Goeker M."/>
        </authorList>
    </citation>
    <scope>NUCLEOTIDE SEQUENCE [LARGE SCALE GENOMIC DNA]</scope>
    <source>
        <strain evidence="11 12">DSM 22616</strain>
    </source>
</reference>
<comment type="function">
    <text evidence="9">Catalyzes the transfer of a two-carbon ketol group from a ketose donor to an aldose acceptor, via a covalent intermediate with the cofactor thiamine pyrophosphate.</text>
</comment>
<comment type="cofactor">
    <cofactor evidence="9">
        <name>thiamine diphosphate</name>
        <dbReference type="ChEBI" id="CHEBI:58937"/>
    </cofactor>
    <text evidence="9">Binds 1 thiamine pyrophosphate per subunit.</text>
</comment>
<evidence type="ECO:0000256" key="2">
    <source>
        <dbReference type="ARBA" id="ARBA00011738"/>
    </source>
</evidence>
<evidence type="ECO:0000256" key="7">
    <source>
        <dbReference type="ARBA" id="ARBA00023052"/>
    </source>
</evidence>
<evidence type="ECO:0000256" key="4">
    <source>
        <dbReference type="ARBA" id="ARBA00022679"/>
    </source>
</evidence>
<dbReference type="CDD" id="cd02012">
    <property type="entry name" value="TPP_TK"/>
    <property type="match status" value="1"/>
</dbReference>
<organism evidence="11 12">
    <name type="scientific">Peptoniphilus koenoeneniae</name>
    <dbReference type="NCBI Taxonomy" id="507751"/>
    <lineage>
        <taxon>Bacteria</taxon>
        <taxon>Bacillati</taxon>
        <taxon>Bacillota</taxon>
        <taxon>Tissierellia</taxon>
        <taxon>Tissierellales</taxon>
        <taxon>Peptoniphilaceae</taxon>
        <taxon>Peptoniphilus</taxon>
    </lineage>
</organism>
<dbReference type="InterPro" id="IPR049557">
    <property type="entry name" value="Transketolase_CS"/>
</dbReference>
<evidence type="ECO:0000313" key="12">
    <source>
        <dbReference type="Proteomes" id="UP001236559"/>
    </source>
</evidence>
<evidence type="ECO:0000256" key="6">
    <source>
        <dbReference type="ARBA" id="ARBA00022842"/>
    </source>
</evidence>
<gene>
    <name evidence="11" type="ORF">J2S72_000339</name>
</gene>
<dbReference type="SMART" id="SM00861">
    <property type="entry name" value="Transket_pyr"/>
    <property type="match status" value="1"/>
</dbReference>
<evidence type="ECO:0000256" key="8">
    <source>
        <dbReference type="NCBIfam" id="TIGR00232"/>
    </source>
</evidence>
<dbReference type="GO" id="GO:0004802">
    <property type="term" value="F:transketolase activity"/>
    <property type="evidence" value="ECO:0007669"/>
    <property type="project" value="UniProtKB-EC"/>
</dbReference>
<dbReference type="PANTHER" id="PTHR43522:SF10">
    <property type="entry name" value="TRANSKETOLASE"/>
    <property type="match status" value="1"/>
</dbReference>
<dbReference type="SUPFAM" id="SSF52922">
    <property type="entry name" value="TK C-terminal domain-like"/>
    <property type="match status" value="1"/>
</dbReference>
<dbReference type="Pfam" id="PF00456">
    <property type="entry name" value="Transketolase_N"/>
    <property type="match status" value="1"/>
</dbReference>
<dbReference type="Pfam" id="PF22613">
    <property type="entry name" value="Transketolase_C_1"/>
    <property type="match status" value="1"/>
</dbReference>
<dbReference type="PANTHER" id="PTHR43522">
    <property type="entry name" value="TRANSKETOLASE"/>
    <property type="match status" value="1"/>
</dbReference>
<proteinExistence type="inferred from homology"/>
<dbReference type="InterPro" id="IPR020826">
    <property type="entry name" value="Transketolase_BS"/>
</dbReference>
<keyword evidence="7 9" id="KW-0786">Thiamine pyrophosphate</keyword>
<evidence type="ECO:0000256" key="1">
    <source>
        <dbReference type="ARBA" id="ARBA00007131"/>
    </source>
</evidence>
<dbReference type="InterPro" id="IPR033247">
    <property type="entry name" value="Transketolase_fam"/>
</dbReference>
<dbReference type="PROSITE" id="PS00801">
    <property type="entry name" value="TRANSKETOLASE_1"/>
    <property type="match status" value="1"/>
</dbReference>
<sequence>MNIEERSVNTIRMLSIDQIQKANSGHPGLPLGCAPMAYELWANHMNHNPNDLKWINRDRFILSAGHGSAMLYSLLHLFGYGLSIEDLKNFRQIGSLTPGHPEYRHTKGVEATTGPLGQGISMAVGMAMAERHLAAIYNTEYKIIDHYTYVICGDGDLMEGISNEACSLAGTLSLGKLIVLYDSNKITIEGNTDLAFREDVLKRFEGLGWQTLEVKDGNSLREISEQIEEAKKDERPTIIKINTTIGYGSPAQGNAKVHGAPLGLENIKKTREFFGFPDEDFYVDEEVRKNFQEKIKNLSINYDAWKRTEELYKEKYPEKYKELVDNFNGKFDLSIFEDEDYYKFDEDLATRAYSGKCLNRIAEKVNYLFGGSADLAPSNNTNMKNSNNFSAEDSMGNNINFGVREHGMAAISNGIILHGGLKSYGATFLVFSDYMKGAIRLSALQQIPNIYILTHDSIGVGEDGPTHQPIEHLPMLRSIPNTIVFRPCDGKETAVAWKVALSSTSTPVCLILSRQKLPNLNSSLDSEKGAYIIKKEAKDLKTIIIATGSEVELAIKAAKDFDGVRVVSMPSRELFEAQTKEYREMILPSSCRNRISVEAASTFGWEKYTGLDGINIGIDEFGQSGPGSQVFKYYGIDEDHIRNAILSFEN</sequence>
<dbReference type="InterPro" id="IPR029061">
    <property type="entry name" value="THDP-binding"/>
</dbReference>
<accession>A0ABU0AST5</accession>
<dbReference type="Pfam" id="PF02779">
    <property type="entry name" value="Transket_pyr"/>
    <property type="match status" value="1"/>
</dbReference>
<evidence type="ECO:0000256" key="5">
    <source>
        <dbReference type="ARBA" id="ARBA00022723"/>
    </source>
</evidence>
<dbReference type="InterPro" id="IPR005475">
    <property type="entry name" value="Transketolase-like_Pyr-bd"/>
</dbReference>
<dbReference type="EC" id="2.2.1.1" evidence="3 8"/>
<dbReference type="Gene3D" id="3.40.50.920">
    <property type="match status" value="1"/>
</dbReference>
<evidence type="ECO:0000256" key="3">
    <source>
        <dbReference type="ARBA" id="ARBA00013152"/>
    </source>
</evidence>
<comment type="caution">
    <text evidence="11">The sequence shown here is derived from an EMBL/GenBank/DDBJ whole genome shotgun (WGS) entry which is preliminary data.</text>
</comment>
<keyword evidence="5 9" id="KW-0479">Metal-binding</keyword>
<dbReference type="Gene3D" id="3.40.50.970">
    <property type="match status" value="2"/>
</dbReference>
<dbReference type="SUPFAM" id="SSF52518">
    <property type="entry name" value="Thiamin diphosphate-binding fold (THDP-binding)"/>
    <property type="match status" value="2"/>
</dbReference>
<comment type="catalytic activity">
    <reaction evidence="9">
        <text>D-sedoheptulose 7-phosphate + D-glyceraldehyde 3-phosphate = aldehydo-D-ribose 5-phosphate + D-xylulose 5-phosphate</text>
        <dbReference type="Rhea" id="RHEA:10508"/>
        <dbReference type="ChEBI" id="CHEBI:57483"/>
        <dbReference type="ChEBI" id="CHEBI:57737"/>
        <dbReference type="ChEBI" id="CHEBI:58273"/>
        <dbReference type="ChEBI" id="CHEBI:59776"/>
        <dbReference type="EC" id="2.2.1.1"/>
    </reaction>
</comment>
<protein>
    <recommendedName>
        <fullName evidence="3 8">Transketolase</fullName>
        <ecNumber evidence="3 8">2.2.1.1</ecNumber>
    </recommendedName>
</protein>
<evidence type="ECO:0000313" key="11">
    <source>
        <dbReference type="EMBL" id="MDQ0274331.1"/>
    </source>
</evidence>
<dbReference type="InterPro" id="IPR009014">
    <property type="entry name" value="Transketo_C/PFOR_II"/>
</dbReference>
<name>A0ABU0AST5_9FIRM</name>
<dbReference type="InterPro" id="IPR055152">
    <property type="entry name" value="Transketolase-like_C_2"/>
</dbReference>
<dbReference type="Proteomes" id="UP001236559">
    <property type="component" value="Unassembled WGS sequence"/>
</dbReference>